<comment type="subunit">
    <text evidence="3">Homotetramer.</text>
</comment>
<dbReference type="Pfam" id="PF00441">
    <property type="entry name" value="Acyl-CoA_dh_1"/>
    <property type="match status" value="2"/>
</dbReference>
<gene>
    <name evidence="10" type="ORF">EPICR_30086</name>
</gene>
<dbReference type="InterPro" id="IPR037069">
    <property type="entry name" value="AcylCoA_DH/ox_N_sf"/>
</dbReference>
<evidence type="ECO:0000256" key="3">
    <source>
        <dbReference type="ARBA" id="ARBA00011881"/>
    </source>
</evidence>
<dbReference type="InterPro" id="IPR009075">
    <property type="entry name" value="AcylCo_DH/oxidase_C"/>
</dbReference>
<sequence length="501" mass="56111">MALSKFEQKAYLSREPQWDDIMCGADALGKSPAGMVKETREVVALARKFNDEMSKEGFLEMDRKIQENPDYLPEELVKKASEWGFYTMWIPKLFGGKGYNLPSFSHFAEELAANCAAMANLIGVHYLGMATLMATWNSRLIVRAMGEVIEGERTGRPCLISLALTEPSAGTDIEDVELMEKGEMTCHAERVPGGYRVNGSKVFISNGHLSTWHILFAFSDLKNPSENLVIMAVRTGMKGFSFGRVERKMGQKACPASELIFKDCHVPDDLVCMNPADMVKRARGRRGSAMQVIDYIFSASRAGVCAFGAGVARGAYEDALQFASETIVCGKRLIDHEWAQGMLARMRANTDAARLAYVESNHANSLHGMYKWLQFKPFFYFFKWLPPWFFKKCVRPFLTRPIGTWILRKIYCDFQTDAEMDRVSGWGSLAKCAGSDAAVANGRMALEMMGQAGLRHDASAEKRLRDAKLLQIYEGTNQLNRLNLFKCLIARSCPGARVFDD</sequence>
<keyword evidence="5 6" id="KW-0274">FAD</keyword>
<evidence type="ECO:0000256" key="6">
    <source>
        <dbReference type="RuleBase" id="RU362125"/>
    </source>
</evidence>
<dbReference type="AlphaFoldDB" id="A0A484HI56"/>
<dbReference type="Gene3D" id="1.10.540.10">
    <property type="entry name" value="Acyl-CoA dehydrogenase/oxidase, N-terminal domain"/>
    <property type="match status" value="1"/>
</dbReference>
<dbReference type="SUPFAM" id="SSF47203">
    <property type="entry name" value="Acyl-CoA dehydrogenase C-terminal domain-like"/>
    <property type="match status" value="1"/>
</dbReference>
<dbReference type="PANTHER" id="PTHR43884">
    <property type="entry name" value="ACYL-COA DEHYDROGENASE"/>
    <property type="match status" value="1"/>
</dbReference>
<name>A0A484HI56_9BACT</name>
<accession>A0A484HI56</accession>
<dbReference type="EMBL" id="CAACVI010000023">
    <property type="protein sequence ID" value="VEN74153.1"/>
    <property type="molecule type" value="Genomic_DNA"/>
</dbReference>
<dbReference type="InterPro" id="IPR009100">
    <property type="entry name" value="AcylCoA_DH/oxidase_NM_dom_sf"/>
</dbReference>
<keyword evidence="4 6" id="KW-0285">Flavoprotein</keyword>
<evidence type="ECO:0000256" key="2">
    <source>
        <dbReference type="ARBA" id="ARBA00009347"/>
    </source>
</evidence>
<feature type="domain" description="Acyl-CoA oxidase/dehydrogenase middle" evidence="8">
    <location>
        <begin position="162"/>
        <end position="264"/>
    </location>
</feature>
<evidence type="ECO:0000256" key="1">
    <source>
        <dbReference type="ARBA" id="ARBA00001974"/>
    </source>
</evidence>
<organism evidence="10">
    <name type="scientific">uncultured Desulfobacteraceae bacterium</name>
    <dbReference type="NCBI Taxonomy" id="218296"/>
    <lineage>
        <taxon>Bacteria</taxon>
        <taxon>Pseudomonadati</taxon>
        <taxon>Thermodesulfobacteriota</taxon>
        <taxon>Desulfobacteria</taxon>
        <taxon>Desulfobacterales</taxon>
        <taxon>Desulfobacteraceae</taxon>
        <taxon>environmental samples</taxon>
    </lineage>
</organism>
<evidence type="ECO:0000259" key="8">
    <source>
        <dbReference type="Pfam" id="PF02770"/>
    </source>
</evidence>
<dbReference type="InterPro" id="IPR013786">
    <property type="entry name" value="AcylCoA_DH/ox_N"/>
</dbReference>
<evidence type="ECO:0000313" key="10">
    <source>
        <dbReference type="EMBL" id="VEN74153.1"/>
    </source>
</evidence>
<dbReference type="Gene3D" id="2.40.110.10">
    <property type="entry name" value="Butyryl-CoA Dehydrogenase, subunit A, domain 2"/>
    <property type="match status" value="1"/>
</dbReference>
<dbReference type="Pfam" id="PF02771">
    <property type="entry name" value="Acyl-CoA_dh_N"/>
    <property type="match status" value="1"/>
</dbReference>
<dbReference type="InterPro" id="IPR036250">
    <property type="entry name" value="AcylCo_DH-like_C"/>
</dbReference>
<feature type="domain" description="Acyl-CoA dehydrogenase/oxidase C-terminal" evidence="7">
    <location>
        <begin position="291"/>
        <end position="358"/>
    </location>
</feature>
<dbReference type="GO" id="GO:0003995">
    <property type="term" value="F:acyl-CoA dehydrogenase activity"/>
    <property type="evidence" value="ECO:0007669"/>
    <property type="project" value="TreeGrafter"/>
</dbReference>
<evidence type="ECO:0000256" key="5">
    <source>
        <dbReference type="ARBA" id="ARBA00022827"/>
    </source>
</evidence>
<evidence type="ECO:0000259" key="7">
    <source>
        <dbReference type="Pfam" id="PF00441"/>
    </source>
</evidence>
<dbReference type="SUPFAM" id="SSF56645">
    <property type="entry name" value="Acyl-CoA dehydrogenase NM domain-like"/>
    <property type="match status" value="1"/>
</dbReference>
<comment type="similarity">
    <text evidence="2 6">Belongs to the acyl-CoA dehydrogenase family.</text>
</comment>
<keyword evidence="6" id="KW-0560">Oxidoreductase</keyword>
<dbReference type="Gene3D" id="1.20.140.10">
    <property type="entry name" value="Butyryl-CoA Dehydrogenase, subunit A, domain 3"/>
    <property type="match status" value="1"/>
</dbReference>
<reference evidence="10" key="1">
    <citation type="submission" date="2019-01" db="EMBL/GenBank/DDBJ databases">
        <authorList>
            <consortium name="Genoscope - CEA"/>
            <person name="William W."/>
        </authorList>
    </citation>
    <scope>NUCLEOTIDE SEQUENCE</scope>
    <source>
        <strain evidence="10">CR-1</strain>
    </source>
</reference>
<dbReference type="InterPro" id="IPR046373">
    <property type="entry name" value="Acyl-CoA_Oxase/DH_mid-dom_sf"/>
</dbReference>
<proteinExistence type="inferred from homology"/>
<comment type="cofactor">
    <cofactor evidence="1 6">
        <name>FAD</name>
        <dbReference type="ChEBI" id="CHEBI:57692"/>
    </cofactor>
</comment>
<protein>
    <submittedName>
        <fullName evidence="10">Acyl-CoA dehydrogenase</fullName>
    </submittedName>
</protein>
<dbReference type="Pfam" id="PF02770">
    <property type="entry name" value="Acyl-CoA_dh_M"/>
    <property type="match status" value="1"/>
</dbReference>
<dbReference type="InterPro" id="IPR006091">
    <property type="entry name" value="Acyl-CoA_Oxase/DH_mid-dom"/>
</dbReference>
<dbReference type="GO" id="GO:0050660">
    <property type="term" value="F:flavin adenine dinucleotide binding"/>
    <property type="evidence" value="ECO:0007669"/>
    <property type="project" value="InterPro"/>
</dbReference>
<evidence type="ECO:0000259" key="9">
    <source>
        <dbReference type="Pfam" id="PF02771"/>
    </source>
</evidence>
<evidence type="ECO:0000256" key="4">
    <source>
        <dbReference type="ARBA" id="ARBA00022630"/>
    </source>
</evidence>
<dbReference type="PANTHER" id="PTHR43884:SF12">
    <property type="entry name" value="ISOVALERYL-COA DEHYDROGENASE, MITOCHONDRIAL-RELATED"/>
    <property type="match status" value="1"/>
</dbReference>
<feature type="domain" description="Acyl-CoA dehydrogenase/oxidase C-terminal" evidence="7">
    <location>
        <begin position="424"/>
        <end position="484"/>
    </location>
</feature>
<feature type="domain" description="Acyl-CoA dehydrogenase/oxidase N-terminal" evidence="9">
    <location>
        <begin position="38"/>
        <end position="132"/>
    </location>
</feature>